<name>A0A0A9EAI0_ARUDO</name>
<sequence>MVLHRPQTSIVLDMTHKNALGVCDSFEICKKR</sequence>
<proteinExistence type="predicted"/>
<protein>
    <submittedName>
        <fullName evidence="1">Uncharacterized protein</fullName>
    </submittedName>
</protein>
<evidence type="ECO:0000313" key="1">
    <source>
        <dbReference type="EMBL" id="JAD97046.1"/>
    </source>
</evidence>
<reference evidence="1" key="1">
    <citation type="submission" date="2014-09" db="EMBL/GenBank/DDBJ databases">
        <authorList>
            <person name="Magalhaes I.L.F."/>
            <person name="Oliveira U."/>
            <person name="Santos F.R."/>
            <person name="Vidigal T.H.D.A."/>
            <person name="Brescovit A.D."/>
            <person name="Santos A.J."/>
        </authorList>
    </citation>
    <scope>NUCLEOTIDE SEQUENCE</scope>
    <source>
        <tissue evidence="1">Shoot tissue taken approximately 20 cm above the soil surface</tissue>
    </source>
</reference>
<dbReference type="AlphaFoldDB" id="A0A0A9EAI0"/>
<accession>A0A0A9EAI0</accession>
<dbReference type="EMBL" id="GBRH01200849">
    <property type="protein sequence ID" value="JAD97046.1"/>
    <property type="molecule type" value="Transcribed_RNA"/>
</dbReference>
<reference evidence="1" key="2">
    <citation type="journal article" date="2015" name="Data Brief">
        <title>Shoot transcriptome of the giant reed, Arundo donax.</title>
        <authorList>
            <person name="Barrero R.A."/>
            <person name="Guerrero F.D."/>
            <person name="Moolhuijzen P."/>
            <person name="Goolsby J.A."/>
            <person name="Tidwell J."/>
            <person name="Bellgard S.E."/>
            <person name="Bellgard M.I."/>
        </authorList>
    </citation>
    <scope>NUCLEOTIDE SEQUENCE</scope>
    <source>
        <tissue evidence="1">Shoot tissue taken approximately 20 cm above the soil surface</tissue>
    </source>
</reference>
<organism evidence="1">
    <name type="scientific">Arundo donax</name>
    <name type="common">Giant reed</name>
    <name type="synonym">Donax arundinaceus</name>
    <dbReference type="NCBI Taxonomy" id="35708"/>
    <lineage>
        <taxon>Eukaryota</taxon>
        <taxon>Viridiplantae</taxon>
        <taxon>Streptophyta</taxon>
        <taxon>Embryophyta</taxon>
        <taxon>Tracheophyta</taxon>
        <taxon>Spermatophyta</taxon>
        <taxon>Magnoliopsida</taxon>
        <taxon>Liliopsida</taxon>
        <taxon>Poales</taxon>
        <taxon>Poaceae</taxon>
        <taxon>PACMAD clade</taxon>
        <taxon>Arundinoideae</taxon>
        <taxon>Arundineae</taxon>
        <taxon>Arundo</taxon>
    </lineage>
</organism>